<dbReference type="InterPro" id="IPR029063">
    <property type="entry name" value="SAM-dependent_MTases_sf"/>
</dbReference>
<proteinExistence type="predicted"/>
<evidence type="ECO:0000313" key="3">
    <source>
        <dbReference type="Proteomes" id="UP000234951"/>
    </source>
</evidence>
<reference evidence="2 4" key="2">
    <citation type="submission" date="2017-12" db="EMBL/GenBank/DDBJ databases">
        <title>Comparative Functional Genomics of Dry Heat Resistant strains isolated from the Viking Spacecraft.</title>
        <authorList>
            <person name="Seuylemezian A."/>
            <person name="Cooper K."/>
            <person name="Vaishampayan P."/>
        </authorList>
    </citation>
    <scope>NUCLEOTIDE SEQUENCE [LARGE SCALE GENOMIC DNA]</scope>
    <source>
        <strain evidence="2 4">ATCC 29669</strain>
    </source>
</reference>
<comment type="caution">
    <text evidence="1">The sequence shown here is derived from an EMBL/GenBank/DDBJ whole genome shotgun (WGS) entry which is preliminary data.</text>
</comment>
<evidence type="ECO:0008006" key="5">
    <source>
        <dbReference type="Google" id="ProtNLM"/>
    </source>
</evidence>
<reference evidence="1 3" key="1">
    <citation type="submission" date="2017-11" db="EMBL/GenBank/DDBJ databases">
        <title>Comparitive Functional Genomics of Dry Heat Resistant strains isolated from the Viking Spacecraft.</title>
        <authorList>
            <person name="Seuylemezian A."/>
            <person name="Cooper K."/>
            <person name="Vaishampayan P."/>
        </authorList>
    </citation>
    <scope>NUCLEOTIDE SEQUENCE [LARGE SCALE GENOMIC DNA]</scope>
    <source>
        <strain evidence="1 3">M4.6</strain>
    </source>
</reference>
<protein>
    <recommendedName>
        <fullName evidence="5">Class I SAM-dependent methyltransferase</fullName>
    </recommendedName>
</protein>
<keyword evidence="4" id="KW-1185">Reference proteome</keyword>
<dbReference type="Pfam" id="PF13489">
    <property type="entry name" value="Methyltransf_23"/>
    <property type="match status" value="1"/>
</dbReference>
<evidence type="ECO:0000313" key="2">
    <source>
        <dbReference type="EMBL" id="PLR98375.1"/>
    </source>
</evidence>
<dbReference type="OrthoDB" id="5522265at2"/>
<dbReference type="Proteomes" id="UP000235114">
    <property type="component" value="Unassembled WGS sequence"/>
</dbReference>
<dbReference type="EMBL" id="PGVA01000044">
    <property type="protein sequence ID" value="PLR80747.1"/>
    <property type="molecule type" value="Genomic_DNA"/>
</dbReference>
<evidence type="ECO:0000313" key="1">
    <source>
        <dbReference type="EMBL" id="PLR80747.1"/>
    </source>
</evidence>
<dbReference type="PANTHER" id="PTHR43861">
    <property type="entry name" value="TRANS-ACONITATE 2-METHYLTRANSFERASE-RELATED"/>
    <property type="match status" value="1"/>
</dbReference>
<organism evidence="1 3">
    <name type="scientific">Bacillus canaveralius</name>
    <dbReference type="NCBI Taxonomy" id="1403243"/>
    <lineage>
        <taxon>Bacteria</taxon>
        <taxon>Bacillati</taxon>
        <taxon>Bacillota</taxon>
        <taxon>Bacilli</taxon>
        <taxon>Bacillales</taxon>
        <taxon>Bacillaceae</taxon>
        <taxon>Bacillus</taxon>
    </lineage>
</organism>
<dbReference type="Gene3D" id="3.40.50.150">
    <property type="entry name" value="Vaccinia Virus protein VP39"/>
    <property type="match status" value="1"/>
</dbReference>
<dbReference type="EMBL" id="PGVD01000022">
    <property type="protein sequence ID" value="PLR98375.1"/>
    <property type="molecule type" value="Genomic_DNA"/>
</dbReference>
<gene>
    <name evidence="1" type="ORF">CU635_16990</name>
    <name evidence="2" type="ORF">CVD25_08380</name>
</gene>
<dbReference type="AlphaFoldDB" id="A0A2N5GIC7"/>
<dbReference type="SUPFAM" id="SSF53335">
    <property type="entry name" value="S-adenosyl-L-methionine-dependent methyltransferases"/>
    <property type="match status" value="1"/>
</dbReference>
<accession>A0A2N5GIC7</accession>
<name>A0A2N5GIC7_9BACI</name>
<dbReference type="Proteomes" id="UP000234951">
    <property type="component" value="Unassembled WGS sequence"/>
</dbReference>
<evidence type="ECO:0000313" key="4">
    <source>
        <dbReference type="Proteomes" id="UP000235114"/>
    </source>
</evidence>
<sequence>MKMDKVSFEKLFSRIDNGFVGNESVAYDYQRKYVRYYLGKKPVLDVACGQGSFLRAASELGIDILGLDLEEDFVNSCTAKGFNARKENVFEFLDQQTNKEVFEGIFNAHLIEHLDSRRAIELLVLFYESLKKGGIVTIITPNFAAQHVHENVFWLSSSHVRPYPLMWLGNAFAQIGFDILDGGLDADVGDTFIVGMKPN</sequence>